<dbReference type="PATRIC" id="fig|234621.6.peg.101"/>
<protein>
    <submittedName>
        <fullName evidence="3">Uncharacterized protein</fullName>
    </submittedName>
</protein>
<evidence type="ECO:0000313" key="3">
    <source>
        <dbReference type="EMBL" id="BAE46332.1"/>
    </source>
</evidence>
<keyword evidence="3" id="KW-0614">Plasmid</keyword>
<dbReference type="KEGG" id="rer:RER_pREC1-00910"/>
<keyword evidence="2" id="KW-0472">Membrane</keyword>
<gene>
    <name evidence="3" type="ordered locus">RER_pREC1-00910</name>
</gene>
<dbReference type="HOGENOM" id="CLU_849603_0_0_11"/>
<geneLocation type="plasmid" evidence="3 4">
    <name>pREC1</name>
</geneLocation>
<dbReference type="eggNOG" id="ENOG5031FZ9">
    <property type="taxonomic scope" value="Bacteria"/>
</dbReference>
<organism evidence="3 4">
    <name type="scientific">Rhodococcus erythropolis (strain PR4 / NBRC 100887)</name>
    <dbReference type="NCBI Taxonomy" id="234621"/>
    <lineage>
        <taxon>Bacteria</taxon>
        <taxon>Bacillati</taxon>
        <taxon>Actinomycetota</taxon>
        <taxon>Actinomycetes</taxon>
        <taxon>Mycobacteriales</taxon>
        <taxon>Nocardiaceae</taxon>
        <taxon>Rhodococcus</taxon>
        <taxon>Rhodococcus erythropolis group</taxon>
    </lineage>
</organism>
<keyword evidence="2" id="KW-1133">Transmembrane helix</keyword>
<proteinExistence type="predicted"/>
<dbReference type="AlphaFoldDB" id="Q3L8Y1"/>
<feature type="compositionally biased region" description="Pro residues" evidence="1">
    <location>
        <begin position="105"/>
        <end position="116"/>
    </location>
</feature>
<accession>Q3L8Y1</accession>
<sequence>MYPQIFADEAPPTPDSLVHASESMLTVVNWVAWGGTALCVAWIIVHTGQFVWGRANGDNPPFPTAKLVPALAGSIVLNSAKLMVSSLVGDSEAEPQDAPADLPSDPTPPVPAAPVPDEPMNWTPFISVGAIIAALIGLALLGLLALRTRNQIVDRKAVAADREKDWHTARAIFDQTRTKFADYLADPYAIFERPTLDDHTNPFTAAFLTALADAEALHTETVPRSAQRIDEFRTAATALAAAWTAADQNARTIGMGVLTRDQRKTLTTIKRVLAIALDESATAGERETAMRTVTRLAGDLPVAVNTDRIAQKLTLSLENAQRKALTV</sequence>
<dbReference type="Proteomes" id="UP000002204">
    <property type="component" value="Plasmid pREC1"/>
</dbReference>
<feature type="transmembrane region" description="Helical" evidence="2">
    <location>
        <begin position="30"/>
        <end position="52"/>
    </location>
</feature>
<evidence type="ECO:0000256" key="1">
    <source>
        <dbReference type="SAM" id="MobiDB-lite"/>
    </source>
</evidence>
<feature type="transmembrane region" description="Helical" evidence="2">
    <location>
        <begin position="125"/>
        <end position="146"/>
    </location>
</feature>
<dbReference type="EMBL" id="AP008932">
    <property type="protein sequence ID" value="BAE46332.1"/>
    <property type="molecule type" value="Genomic_DNA"/>
</dbReference>
<reference evidence="4" key="1">
    <citation type="submission" date="2005-03" db="EMBL/GenBank/DDBJ databases">
        <title>Comparison of the complete genome sequences of Rhodococcus erythropolis PR4 and Rhodococcus opacus B4.</title>
        <authorList>
            <person name="Takarada H."/>
            <person name="Sekine M."/>
            <person name="Hosoyama A."/>
            <person name="Yamada R."/>
            <person name="Fujisawa T."/>
            <person name="Omata S."/>
            <person name="Shimizu A."/>
            <person name="Tsukatani N."/>
            <person name="Tanikawa S."/>
            <person name="Fujita N."/>
            <person name="Harayama S."/>
        </authorList>
    </citation>
    <scope>NUCLEOTIDE SEQUENCE [LARGE SCALE GENOMIC DNA]</scope>
    <source>
        <strain evidence="4">PR4 / NBRC 100887</strain>
        <plasmid evidence="4">pREC1</plasmid>
    </source>
</reference>
<dbReference type="RefSeq" id="WP_011331236.1">
    <property type="nucleotide sequence ID" value="NC_007486.1"/>
</dbReference>
<feature type="region of interest" description="Disordered" evidence="1">
    <location>
        <begin position="92"/>
        <end position="116"/>
    </location>
</feature>
<evidence type="ECO:0000256" key="2">
    <source>
        <dbReference type="SAM" id="Phobius"/>
    </source>
</evidence>
<name>Q3L8Y1_RHOE4</name>
<reference evidence="3 4" key="2">
    <citation type="journal article" date="2006" name="Environ. Microbiol.">
        <title>Sequence analysis of three plasmids harboured in Rhodococcus erythropolis strain PR4.</title>
        <authorList>
            <person name="Sekine M."/>
            <person name="Tanikawa S."/>
            <person name="Omata S."/>
            <person name="Saito M."/>
            <person name="Fujisawa T."/>
            <person name="Tsukatani N."/>
            <person name="Tajima T."/>
            <person name="Sekigawa T."/>
            <person name="Kosugi H."/>
            <person name="Matsuo Y."/>
            <person name="Nishiko R."/>
            <person name="Imamura K."/>
            <person name="Ito M."/>
            <person name="Narita H."/>
            <person name="Tago S."/>
            <person name="Fujita N."/>
            <person name="Harayama S."/>
        </authorList>
    </citation>
    <scope>NUCLEOTIDE SEQUENCE [LARGE SCALE GENOMIC DNA]</scope>
    <source>
        <strain evidence="4">PR4 / NBRC 100887</strain>
        <plasmid evidence="3 4">pREC1</plasmid>
    </source>
</reference>
<keyword evidence="2" id="KW-0812">Transmembrane</keyword>
<evidence type="ECO:0000313" key="4">
    <source>
        <dbReference type="Proteomes" id="UP000002204"/>
    </source>
</evidence>